<proteinExistence type="predicted"/>
<organism evidence="1 2">
    <name type="scientific">Tritrichomonas musculus</name>
    <dbReference type="NCBI Taxonomy" id="1915356"/>
    <lineage>
        <taxon>Eukaryota</taxon>
        <taxon>Metamonada</taxon>
        <taxon>Parabasalia</taxon>
        <taxon>Tritrichomonadida</taxon>
        <taxon>Tritrichomonadidae</taxon>
        <taxon>Tritrichomonas</taxon>
    </lineage>
</organism>
<comment type="caution">
    <text evidence="1">The sequence shown here is derived from an EMBL/GenBank/DDBJ whole genome shotgun (WGS) entry which is preliminary data.</text>
</comment>
<evidence type="ECO:0000313" key="2">
    <source>
        <dbReference type="Proteomes" id="UP001470230"/>
    </source>
</evidence>
<sequence length="193" mass="22489">MYGLNIHLKSFKLNQKIIGVNDKVRVSITTFPENNKEAFITEGKQMSFVHHFFTVNVTDQTDKIVIVFRRHEFFDDPIVGSTTISCKDFATKDYENVEMKTMNIYEPLQSQGKKRRAIGEMEIQFSLTSAFPTFKTSNKNSKNNNQQNNTKQAYCKNNKYTKINDDNAKYCTSMIDYRSSNKENPIYYDSLFC</sequence>
<evidence type="ECO:0008006" key="3">
    <source>
        <dbReference type="Google" id="ProtNLM"/>
    </source>
</evidence>
<accession>A0ABR2HUY7</accession>
<name>A0ABR2HUY7_9EUKA</name>
<protein>
    <recommendedName>
        <fullName evidence="3">C2 NT-type domain-containing protein</fullName>
    </recommendedName>
</protein>
<keyword evidence="2" id="KW-1185">Reference proteome</keyword>
<dbReference type="EMBL" id="JAPFFF010000023">
    <property type="protein sequence ID" value="KAK8852945.1"/>
    <property type="molecule type" value="Genomic_DNA"/>
</dbReference>
<evidence type="ECO:0000313" key="1">
    <source>
        <dbReference type="EMBL" id="KAK8852945.1"/>
    </source>
</evidence>
<dbReference type="Proteomes" id="UP001470230">
    <property type="component" value="Unassembled WGS sequence"/>
</dbReference>
<reference evidence="1 2" key="1">
    <citation type="submission" date="2024-04" db="EMBL/GenBank/DDBJ databases">
        <title>Tritrichomonas musculus Genome.</title>
        <authorList>
            <person name="Alves-Ferreira E."/>
            <person name="Grigg M."/>
            <person name="Lorenzi H."/>
            <person name="Galac M."/>
        </authorList>
    </citation>
    <scope>NUCLEOTIDE SEQUENCE [LARGE SCALE GENOMIC DNA]</scope>
    <source>
        <strain evidence="1 2">EAF2021</strain>
    </source>
</reference>
<gene>
    <name evidence="1" type="ORF">M9Y10_017940</name>
</gene>